<evidence type="ECO:0000259" key="8">
    <source>
        <dbReference type="Pfam" id="PF03032"/>
    </source>
</evidence>
<dbReference type="GO" id="GO:0005576">
    <property type="term" value="C:extracellular region"/>
    <property type="evidence" value="ECO:0007669"/>
    <property type="project" value="UniProtKB-SubCell"/>
</dbReference>
<feature type="domain" description="Frog antimicrobial peptide propeptide" evidence="8">
    <location>
        <begin position="2"/>
        <end position="41"/>
    </location>
</feature>
<evidence type="ECO:0000259" key="9">
    <source>
        <dbReference type="Pfam" id="PF08023"/>
    </source>
</evidence>
<dbReference type="InterPro" id="IPR012521">
    <property type="entry name" value="Antimicrobial_frog_2"/>
</dbReference>
<dbReference type="EMBL" id="FJ647176">
    <property type="protein sequence ID" value="ACM67506.1"/>
    <property type="molecule type" value="mRNA"/>
</dbReference>
<reference evidence="10" key="1">
    <citation type="journal article" date="2012" name="Biochimie">
        <title>Molecular cloning and characterization of antimicrobial peptides from skin of the broad-folded frog, Hylarana latouchii.</title>
        <authorList>
            <person name="Wang H."/>
            <person name="Yu Z."/>
            <person name="Hu Y."/>
            <person name="Yu H."/>
            <person name="Ran R."/>
            <person name="Xia J."/>
            <person name="Wang D."/>
            <person name="Yang S."/>
            <person name="Yang X."/>
            <person name="Liu J."/>
        </authorList>
    </citation>
    <scope>NUCLEOTIDE SEQUENCE</scope>
</reference>
<keyword evidence="6" id="KW-1015">Disulfide bond</keyword>
<organism evidence="10">
    <name type="scientific">Hylarana latouchii</name>
    <name type="common">broad-folded frog</name>
    <dbReference type="NCBI Taxonomy" id="156873"/>
    <lineage>
        <taxon>Eukaryota</taxon>
        <taxon>Metazoa</taxon>
        <taxon>Chordata</taxon>
        <taxon>Craniata</taxon>
        <taxon>Vertebrata</taxon>
        <taxon>Euteleostomi</taxon>
        <taxon>Amphibia</taxon>
        <taxon>Batrachia</taxon>
        <taxon>Anura</taxon>
        <taxon>Neobatrachia</taxon>
        <taxon>Ranoidea</taxon>
        <taxon>Ranidae</taxon>
        <taxon>Hylarana</taxon>
    </lineage>
</organism>
<evidence type="ECO:0000256" key="7">
    <source>
        <dbReference type="SAM" id="SignalP"/>
    </source>
</evidence>
<keyword evidence="4" id="KW-0929">Antimicrobial</keyword>
<feature type="signal peptide" evidence="7">
    <location>
        <begin position="1"/>
        <end position="22"/>
    </location>
</feature>
<dbReference type="GO" id="GO:0006952">
    <property type="term" value="P:defense response"/>
    <property type="evidence" value="ECO:0007669"/>
    <property type="project" value="UniProtKB-KW"/>
</dbReference>
<comment type="subcellular location">
    <subcellularLocation>
        <location evidence="1">Secreted</location>
    </subcellularLocation>
</comment>
<dbReference type="AlphaFoldDB" id="B9W1P9"/>
<dbReference type="Pfam" id="PF03032">
    <property type="entry name" value="FSAP_sig_propep"/>
    <property type="match status" value="1"/>
</dbReference>
<name>B9W1P9_9NEOB</name>
<accession>B9W1P9</accession>
<evidence type="ECO:0000256" key="4">
    <source>
        <dbReference type="ARBA" id="ARBA00022529"/>
    </source>
</evidence>
<evidence type="ECO:0000256" key="5">
    <source>
        <dbReference type="ARBA" id="ARBA00022729"/>
    </source>
</evidence>
<evidence type="ECO:0000313" key="10">
    <source>
        <dbReference type="EMBL" id="ACM67506.1"/>
    </source>
</evidence>
<protein>
    <submittedName>
        <fullName evidence="10">Brevinin-2LTb antimicrobial peptide</fullName>
    </submittedName>
</protein>
<evidence type="ECO:0000256" key="3">
    <source>
        <dbReference type="ARBA" id="ARBA00022525"/>
    </source>
</evidence>
<evidence type="ECO:0000256" key="6">
    <source>
        <dbReference type="ARBA" id="ARBA00023157"/>
    </source>
</evidence>
<keyword evidence="2" id="KW-0878">Amphibian defense peptide</keyword>
<feature type="domain" description="Frog antimicrobial peptide brevinin-2/esculentin type" evidence="9">
    <location>
        <begin position="43"/>
        <end position="75"/>
    </location>
</feature>
<keyword evidence="5 7" id="KW-0732">Signal</keyword>
<proteinExistence type="evidence at transcript level"/>
<feature type="chain" id="PRO_5002892298" evidence="7">
    <location>
        <begin position="23"/>
        <end position="75"/>
    </location>
</feature>
<keyword evidence="3" id="KW-0964">Secreted</keyword>
<evidence type="ECO:0000256" key="2">
    <source>
        <dbReference type="ARBA" id="ARBA00022446"/>
    </source>
</evidence>
<dbReference type="Pfam" id="PF08023">
    <property type="entry name" value="Antimicrobial_2"/>
    <property type="match status" value="1"/>
</dbReference>
<sequence length="75" mass="8317">MFTLKKSLLFLFFLGTISLSFCEEERGADEDDEVEMTEEEKRSILDKIKNVALGVARGAGTGILKALLCKLDKSC</sequence>
<evidence type="ECO:0000256" key="1">
    <source>
        <dbReference type="ARBA" id="ARBA00004613"/>
    </source>
</evidence>
<dbReference type="InterPro" id="IPR004275">
    <property type="entry name" value="Frog_antimicrobial_propeptide"/>
</dbReference>